<dbReference type="GO" id="GO:0006226">
    <property type="term" value="P:dUMP biosynthetic process"/>
    <property type="evidence" value="ECO:0007669"/>
    <property type="project" value="InterPro"/>
</dbReference>
<evidence type="ECO:0000259" key="6">
    <source>
        <dbReference type="Pfam" id="PF00692"/>
    </source>
</evidence>
<dbReference type="AlphaFoldDB" id="A0A1F5PWM8"/>
<comment type="catalytic activity">
    <reaction evidence="5">
        <text>dUTP + H2O = dUMP + diphosphate + H(+)</text>
        <dbReference type="Rhea" id="RHEA:10248"/>
        <dbReference type="ChEBI" id="CHEBI:15377"/>
        <dbReference type="ChEBI" id="CHEBI:15378"/>
        <dbReference type="ChEBI" id="CHEBI:33019"/>
        <dbReference type="ChEBI" id="CHEBI:61555"/>
        <dbReference type="ChEBI" id="CHEBI:246422"/>
        <dbReference type="EC" id="3.6.1.23"/>
    </reaction>
</comment>
<dbReference type="NCBIfam" id="TIGR00576">
    <property type="entry name" value="dut"/>
    <property type="match status" value="1"/>
</dbReference>
<sequence>MKVKIKKLDPSVELPKYQTTESACFDLASNEDAIIQPKEIKLLGTGLVIEAPHEHFLLIAPRSSLPLKKGLSIPQSIGIVDRDYSGPEDEIKLQVYNFTEKPVGVKKGERLAQGLFLKRDQVEWDEVREIRMTSRGGFGSTGGHHV</sequence>
<evidence type="ECO:0000256" key="5">
    <source>
        <dbReference type="ARBA" id="ARBA00047686"/>
    </source>
</evidence>
<evidence type="ECO:0000313" key="8">
    <source>
        <dbReference type="Proteomes" id="UP000177281"/>
    </source>
</evidence>
<dbReference type="EC" id="3.6.1.23" evidence="2"/>
<evidence type="ECO:0000256" key="2">
    <source>
        <dbReference type="ARBA" id="ARBA00012379"/>
    </source>
</evidence>
<proteinExistence type="inferred from homology"/>
<dbReference type="GO" id="GO:0004170">
    <property type="term" value="F:dUTP diphosphatase activity"/>
    <property type="evidence" value="ECO:0007669"/>
    <property type="project" value="UniProtKB-EC"/>
</dbReference>
<comment type="caution">
    <text evidence="7">The sequence shown here is derived from an EMBL/GenBank/DDBJ whole genome shotgun (WGS) entry which is preliminary data.</text>
</comment>
<dbReference type="Gene3D" id="2.70.40.10">
    <property type="match status" value="1"/>
</dbReference>
<protein>
    <recommendedName>
        <fullName evidence="2">dUTP diphosphatase</fullName>
        <ecNumber evidence="2">3.6.1.23</ecNumber>
    </recommendedName>
</protein>
<comment type="similarity">
    <text evidence="1">Belongs to the dUTPase family.</text>
</comment>
<evidence type="ECO:0000256" key="3">
    <source>
        <dbReference type="ARBA" id="ARBA00022801"/>
    </source>
</evidence>
<dbReference type="PANTHER" id="PTHR11241:SF0">
    <property type="entry name" value="DEOXYURIDINE 5'-TRIPHOSPHATE NUCLEOTIDOHYDROLASE"/>
    <property type="match status" value="1"/>
</dbReference>
<keyword evidence="4" id="KW-0546">Nucleotide metabolism</keyword>
<organism evidence="7 8">
    <name type="scientific">Candidatus Doudnabacteria bacterium RIFCSPLOWO2_01_FULL_44_21</name>
    <dbReference type="NCBI Taxonomy" id="1817841"/>
    <lineage>
        <taxon>Bacteria</taxon>
        <taxon>Candidatus Doudnaibacteriota</taxon>
    </lineage>
</organism>
<dbReference type="GO" id="GO:0046081">
    <property type="term" value="P:dUTP catabolic process"/>
    <property type="evidence" value="ECO:0007669"/>
    <property type="project" value="InterPro"/>
</dbReference>
<dbReference type="Proteomes" id="UP000177281">
    <property type="component" value="Unassembled WGS sequence"/>
</dbReference>
<dbReference type="STRING" id="1817841.A3B10_00945"/>
<evidence type="ECO:0000313" key="7">
    <source>
        <dbReference type="EMBL" id="OGE94358.1"/>
    </source>
</evidence>
<evidence type="ECO:0000256" key="4">
    <source>
        <dbReference type="ARBA" id="ARBA00023080"/>
    </source>
</evidence>
<feature type="domain" description="dUTPase-like" evidence="6">
    <location>
        <begin position="12"/>
        <end position="142"/>
    </location>
</feature>
<dbReference type="NCBIfam" id="NF001862">
    <property type="entry name" value="PRK00601.1"/>
    <property type="match status" value="1"/>
</dbReference>
<gene>
    <name evidence="7" type="ORF">A3B10_00945</name>
</gene>
<reference evidence="7 8" key="1">
    <citation type="journal article" date="2016" name="Nat. Commun.">
        <title>Thousands of microbial genomes shed light on interconnected biogeochemical processes in an aquifer system.</title>
        <authorList>
            <person name="Anantharaman K."/>
            <person name="Brown C.T."/>
            <person name="Hug L.A."/>
            <person name="Sharon I."/>
            <person name="Castelle C.J."/>
            <person name="Probst A.J."/>
            <person name="Thomas B.C."/>
            <person name="Singh A."/>
            <person name="Wilkins M.J."/>
            <person name="Karaoz U."/>
            <person name="Brodie E.L."/>
            <person name="Williams K.H."/>
            <person name="Hubbard S.S."/>
            <person name="Banfield J.F."/>
        </authorList>
    </citation>
    <scope>NUCLEOTIDE SEQUENCE [LARGE SCALE GENOMIC DNA]</scope>
</reference>
<dbReference type="CDD" id="cd07557">
    <property type="entry name" value="trimeric_dUTPase"/>
    <property type="match status" value="1"/>
</dbReference>
<dbReference type="InterPro" id="IPR036157">
    <property type="entry name" value="dUTPase-like_sf"/>
</dbReference>
<dbReference type="EMBL" id="MFFB01000018">
    <property type="protein sequence ID" value="OGE94358.1"/>
    <property type="molecule type" value="Genomic_DNA"/>
</dbReference>
<dbReference type="Pfam" id="PF00692">
    <property type="entry name" value="dUTPase"/>
    <property type="match status" value="1"/>
</dbReference>
<evidence type="ECO:0000256" key="1">
    <source>
        <dbReference type="ARBA" id="ARBA00006581"/>
    </source>
</evidence>
<name>A0A1F5PWM8_9BACT</name>
<dbReference type="InterPro" id="IPR033704">
    <property type="entry name" value="dUTPase_trimeric"/>
</dbReference>
<dbReference type="PANTHER" id="PTHR11241">
    <property type="entry name" value="DEOXYURIDINE 5'-TRIPHOSPHATE NUCLEOTIDOHYDROLASE"/>
    <property type="match status" value="1"/>
</dbReference>
<dbReference type="InterPro" id="IPR029054">
    <property type="entry name" value="dUTPase-like"/>
</dbReference>
<dbReference type="SUPFAM" id="SSF51283">
    <property type="entry name" value="dUTPase-like"/>
    <property type="match status" value="1"/>
</dbReference>
<dbReference type="InterPro" id="IPR008181">
    <property type="entry name" value="dUTPase"/>
</dbReference>
<dbReference type="GO" id="GO:0000287">
    <property type="term" value="F:magnesium ion binding"/>
    <property type="evidence" value="ECO:0007669"/>
    <property type="project" value="InterPro"/>
</dbReference>
<accession>A0A1F5PWM8</accession>
<keyword evidence="3" id="KW-0378">Hydrolase</keyword>